<dbReference type="EMBL" id="JGVH01000107">
    <property type="protein sequence ID" value="KER01082.1"/>
    <property type="molecule type" value="Genomic_DNA"/>
</dbReference>
<evidence type="ECO:0008006" key="4">
    <source>
        <dbReference type="Google" id="ProtNLM"/>
    </source>
</evidence>
<comment type="caution">
    <text evidence="2">The sequence shown here is derived from an EMBL/GenBank/DDBJ whole genome shotgun (WGS) entry which is preliminary data.</text>
</comment>
<dbReference type="RefSeq" id="WP_036841513.1">
    <property type="nucleotide sequence ID" value="NZ_CAWLUD010000107.1"/>
</dbReference>
<reference evidence="2 3" key="1">
    <citation type="submission" date="2014-03" db="EMBL/GenBank/DDBJ databases">
        <title>Draft Genome of Photorhabdus temperata Meg1.</title>
        <authorList>
            <person name="Hurst S.G.IV."/>
            <person name="Morris K."/>
            <person name="Thomas K."/>
            <person name="Tisa L.S."/>
        </authorList>
    </citation>
    <scope>NUCLEOTIDE SEQUENCE [LARGE SCALE GENOMIC DNA]</scope>
    <source>
        <strain evidence="2 3">Meg1</strain>
    </source>
</reference>
<sequence>MNNVMFVYNKELALSAGQSGFITESGAYIITINEAKFTRGKEGAHFIEISGESEDGRKVNYLNVCCKKNDGTDNQYGINMINAIMGCAGVKQLTQITKDANTCIAPELTGKTVGLVLQKTLRTKRTDGSDTFSFDIRIPFVAKTGQTLQEIESGKVAETVNKIVSTLKDKDERNKSSQHNSYNNYQNHNNQYEQYDDNFSPF</sequence>
<protein>
    <recommendedName>
        <fullName evidence="4">DUF669 domain-containing protein</fullName>
    </recommendedName>
</protein>
<name>A0A081RQX9_PHOTE</name>
<evidence type="ECO:0000313" key="3">
    <source>
        <dbReference type="Proteomes" id="UP000028002"/>
    </source>
</evidence>
<evidence type="ECO:0000313" key="2">
    <source>
        <dbReference type="EMBL" id="KER01082.1"/>
    </source>
</evidence>
<proteinExistence type="predicted"/>
<dbReference type="Proteomes" id="UP000028002">
    <property type="component" value="Unassembled WGS sequence"/>
</dbReference>
<dbReference type="PATRIC" id="fig|1393735.3.peg.4397"/>
<feature type="compositionally biased region" description="Low complexity" evidence="1">
    <location>
        <begin position="177"/>
        <end position="192"/>
    </location>
</feature>
<feature type="region of interest" description="Disordered" evidence="1">
    <location>
        <begin position="169"/>
        <end position="202"/>
    </location>
</feature>
<accession>A0A081RQX9</accession>
<dbReference type="AlphaFoldDB" id="A0A081RQX9"/>
<gene>
    <name evidence="2" type="ORF">MEG1DRAFT_04292</name>
</gene>
<evidence type="ECO:0000256" key="1">
    <source>
        <dbReference type="SAM" id="MobiDB-lite"/>
    </source>
</evidence>
<organism evidence="2 3">
    <name type="scientific">Photorhabdus temperata subsp. temperata Meg1</name>
    <dbReference type="NCBI Taxonomy" id="1393735"/>
    <lineage>
        <taxon>Bacteria</taxon>
        <taxon>Pseudomonadati</taxon>
        <taxon>Pseudomonadota</taxon>
        <taxon>Gammaproteobacteria</taxon>
        <taxon>Enterobacterales</taxon>
        <taxon>Morganellaceae</taxon>
        <taxon>Photorhabdus</taxon>
    </lineage>
</organism>